<comment type="caution">
    <text evidence="1">The sequence shown here is derived from an EMBL/GenBank/DDBJ whole genome shotgun (WGS) entry which is preliminary data.</text>
</comment>
<protein>
    <submittedName>
        <fullName evidence="1">Uncharacterized protein</fullName>
    </submittedName>
</protein>
<reference evidence="1" key="1">
    <citation type="submission" date="2022-04" db="EMBL/GenBank/DDBJ databases">
        <title>Genome of the entomopathogenic fungus Entomophthora muscae.</title>
        <authorList>
            <person name="Elya C."/>
            <person name="Lovett B.R."/>
            <person name="Lee E."/>
            <person name="Macias A.M."/>
            <person name="Hajek A.E."/>
            <person name="De Bivort B.L."/>
            <person name="Kasson M.T."/>
            <person name="De Fine Licht H.H."/>
            <person name="Stajich J.E."/>
        </authorList>
    </citation>
    <scope>NUCLEOTIDE SEQUENCE</scope>
    <source>
        <strain evidence="1">Berkeley</strain>
    </source>
</reference>
<name>A0ACC2T4X1_9FUNG</name>
<proteinExistence type="predicted"/>
<sequence length="180" mass="19745">MQSMNVPHDLFFNPDTGFLGNALHQVLVDNVHIIKTCSKVQASQEATKEVSKPYACQLLDNSSDMEPQSSGDATPLRGVTVASPMETMKDHHPELCNIIFKFLSTANNLDIHLVNKIVWKIGLAPDIDHNKQYGNAGLDCTTTQGVYSALPLRFGSLVVSAQAIVLPNENYYILIGALFM</sequence>
<evidence type="ECO:0000313" key="2">
    <source>
        <dbReference type="Proteomes" id="UP001165960"/>
    </source>
</evidence>
<dbReference type="EMBL" id="QTSX02003625">
    <property type="protein sequence ID" value="KAJ9069536.1"/>
    <property type="molecule type" value="Genomic_DNA"/>
</dbReference>
<evidence type="ECO:0000313" key="1">
    <source>
        <dbReference type="EMBL" id="KAJ9069536.1"/>
    </source>
</evidence>
<accession>A0ACC2T4X1</accession>
<keyword evidence="2" id="KW-1185">Reference proteome</keyword>
<gene>
    <name evidence="1" type="ORF">DSO57_1017695</name>
</gene>
<organism evidence="1 2">
    <name type="scientific">Entomophthora muscae</name>
    <dbReference type="NCBI Taxonomy" id="34485"/>
    <lineage>
        <taxon>Eukaryota</taxon>
        <taxon>Fungi</taxon>
        <taxon>Fungi incertae sedis</taxon>
        <taxon>Zoopagomycota</taxon>
        <taxon>Entomophthoromycotina</taxon>
        <taxon>Entomophthoromycetes</taxon>
        <taxon>Entomophthorales</taxon>
        <taxon>Entomophthoraceae</taxon>
        <taxon>Entomophthora</taxon>
    </lineage>
</organism>
<dbReference type="Proteomes" id="UP001165960">
    <property type="component" value="Unassembled WGS sequence"/>
</dbReference>